<organism evidence="1 2">
    <name type="scientific">Cadophora malorum</name>
    <dbReference type="NCBI Taxonomy" id="108018"/>
    <lineage>
        <taxon>Eukaryota</taxon>
        <taxon>Fungi</taxon>
        <taxon>Dikarya</taxon>
        <taxon>Ascomycota</taxon>
        <taxon>Pezizomycotina</taxon>
        <taxon>Leotiomycetes</taxon>
        <taxon>Helotiales</taxon>
        <taxon>Ploettnerulaceae</taxon>
        <taxon>Cadophora</taxon>
    </lineage>
</organism>
<evidence type="ECO:0000313" key="2">
    <source>
        <dbReference type="Proteomes" id="UP000664132"/>
    </source>
</evidence>
<dbReference type="EMBL" id="JAFJYH010000134">
    <property type="protein sequence ID" value="KAG4418225.1"/>
    <property type="molecule type" value="Genomic_DNA"/>
</dbReference>
<dbReference type="AlphaFoldDB" id="A0A8H7W5T7"/>
<evidence type="ECO:0000313" key="1">
    <source>
        <dbReference type="EMBL" id="KAG4418225.1"/>
    </source>
</evidence>
<keyword evidence="2" id="KW-1185">Reference proteome</keyword>
<accession>A0A8H7W5T7</accession>
<dbReference type="Proteomes" id="UP000664132">
    <property type="component" value="Unassembled WGS sequence"/>
</dbReference>
<reference evidence="1" key="1">
    <citation type="submission" date="2021-02" db="EMBL/GenBank/DDBJ databases">
        <title>Genome sequence Cadophora malorum strain M34.</title>
        <authorList>
            <person name="Stefanovic E."/>
            <person name="Vu D."/>
            <person name="Scully C."/>
            <person name="Dijksterhuis J."/>
            <person name="Roader J."/>
            <person name="Houbraken J."/>
        </authorList>
    </citation>
    <scope>NUCLEOTIDE SEQUENCE</scope>
    <source>
        <strain evidence="1">M34</strain>
    </source>
</reference>
<proteinExistence type="predicted"/>
<protein>
    <submittedName>
        <fullName evidence="1">Uncharacterized protein</fullName>
    </submittedName>
</protein>
<name>A0A8H7W5T7_9HELO</name>
<comment type="caution">
    <text evidence="1">The sequence shown here is derived from an EMBL/GenBank/DDBJ whole genome shotgun (WGS) entry which is preliminary data.</text>
</comment>
<gene>
    <name evidence="1" type="ORF">IFR04_008667</name>
</gene>
<sequence>MDLALLSRWASLIEALVIIADLDLLTPALPLAFSSRRAYTPFEAVINRNGKEWLHQCLDKTMSSTQAFDTRLTTIDNVARYLQNKSWSDAQYDSAVGSRVFCTAVDGTRLAMLATCWADDSRLQTR</sequence>